<dbReference type="InterPro" id="IPR053162">
    <property type="entry name" value="DnaD"/>
</dbReference>
<evidence type="ECO:0000259" key="3">
    <source>
        <dbReference type="Pfam" id="PF07261"/>
    </source>
</evidence>
<dbReference type="PANTHER" id="PTHR37293:SF6">
    <property type="entry name" value="DNA REPLICATION PROTEIN DNAD"/>
    <property type="match status" value="1"/>
</dbReference>
<feature type="domain" description="DnaB/C C-terminal" evidence="3">
    <location>
        <begin position="178"/>
        <end position="238"/>
    </location>
</feature>
<dbReference type="RefSeq" id="WP_004891513.1">
    <property type="nucleotide sequence ID" value="NZ_CP021838.1"/>
</dbReference>
<dbReference type="Pfam" id="PF07261">
    <property type="entry name" value="DnaB_2"/>
    <property type="match status" value="1"/>
</dbReference>
<reference evidence="4 5" key="1">
    <citation type="submission" date="2019-01" db="EMBL/GenBank/DDBJ databases">
        <title>Anoxybacillus flavithermus in powdered infant formula.</title>
        <authorList>
            <person name="Rhee M.S."/>
            <person name="Choi I.-G."/>
            <person name="Cho T.J."/>
            <person name="Park B."/>
        </authorList>
    </citation>
    <scope>NUCLEOTIDE SEQUENCE [LARGE SCALE GENOMIC DNA]</scope>
    <source>
        <strain evidence="4 5">FHS-PPAM212</strain>
    </source>
</reference>
<protein>
    <submittedName>
        <fullName evidence="4">DnaD domain protein</fullName>
    </submittedName>
</protein>
<organism evidence="4 5">
    <name type="scientific">Anoxybacillus flavithermus</name>
    <dbReference type="NCBI Taxonomy" id="33934"/>
    <lineage>
        <taxon>Bacteria</taxon>
        <taxon>Bacillati</taxon>
        <taxon>Bacillota</taxon>
        <taxon>Bacilli</taxon>
        <taxon>Bacillales</taxon>
        <taxon>Anoxybacillaceae</taxon>
        <taxon>Anoxybacillus</taxon>
    </lineage>
</organism>
<keyword evidence="2" id="KW-0175">Coiled coil</keyword>
<dbReference type="Gene3D" id="1.10.10.630">
    <property type="entry name" value="DnaD domain-like"/>
    <property type="match status" value="1"/>
</dbReference>
<dbReference type="NCBIfam" id="TIGR01446">
    <property type="entry name" value="DnaD_dom"/>
    <property type="match status" value="1"/>
</dbReference>
<comment type="caution">
    <text evidence="4">The sequence shown here is derived from an EMBL/GenBank/DDBJ whole genome shotgun (WGS) entry which is preliminary data.</text>
</comment>
<dbReference type="Proteomes" id="UP000286434">
    <property type="component" value="Unassembled WGS sequence"/>
</dbReference>
<evidence type="ECO:0000313" key="5">
    <source>
        <dbReference type="Proteomes" id="UP000286434"/>
    </source>
</evidence>
<evidence type="ECO:0000256" key="1">
    <source>
        <dbReference type="ARBA" id="ARBA00093462"/>
    </source>
</evidence>
<dbReference type="EMBL" id="SBBW01000002">
    <property type="protein sequence ID" value="RWU16287.1"/>
    <property type="molecule type" value="Genomic_DNA"/>
</dbReference>
<name>A0AAX2A4L0_9BACL</name>
<proteinExistence type="inferred from homology"/>
<dbReference type="InterPro" id="IPR006343">
    <property type="entry name" value="DnaB/C_C"/>
</dbReference>
<dbReference type="SUPFAM" id="SSF158499">
    <property type="entry name" value="DnaD domain-like"/>
    <property type="match status" value="1"/>
</dbReference>
<dbReference type="AlphaFoldDB" id="A0AAX2A4L0"/>
<accession>A0AAX2A4L0</accession>
<comment type="similarity">
    <text evidence="1">Belongs to the DnaB/DnaD family.</text>
</comment>
<sequence>MDIGGIVMKKWLVDDEPLFVLPTVAVKLGLNESIFLQQLHYWLGKSTHTHDGHVWVYNTYEGWKKQFPFWSESTIRRTIVRLEKKGIVVSRYRSQMDKTKWYRIDYDVLAKVLDTNVVHDEQVTEDDENMCIEKTNGQHDERTMQHDASHASTCQDARRNMNRQTEITTDHTLQNLIYFYEQNGFGTISSYVGEQMALWVNDTSAEWVLEALMIALKNGVKTWKYAEGILRNWKKHGRIKKEKRAVRTELIPEWLHIDYTQYERKTYSEAQLEQKRAELEKRLKKRVRA</sequence>
<dbReference type="InterPro" id="IPR034829">
    <property type="entry name" value="DnaD-like_sf"/>
</dbReference>
<gene>
    <name evidence="4" type="ORF">EA138_00690</name>
</gene>
<dbReference type="PANTHER" id="PTHR37293">
    <property type="entry name" value="PHAGE REPLICATION PROTEIN-RELATED"/>
    <property type="match status" value="1"/>
</dbReference>
<evidence type="ECO:0000256" key="2">
    <source>
        <dbReference type="SAM" id="Coils"/>
    </source>
</evidence>
<evidence type="ECO:0000313" key="4">
    <source>
        <dbReference type="EMBL" id="RWU16287.1"/>
    </source>
</evidence>
<feature type="coiled-coil region" evidence="2">
    <location>
        <begin position="262"/>
        <end position="289"/>
    </location>
</feature>